<gene>
    <name evidence="1" type="ORF">GON05_31705</name>
</gene>
<sequence length="175" mass="19846">MIKIFTFLLIFLFPNMSQNSLNLSLSKEEALSIHDVAANYLLTINEGGTCSIEDRRVPNDKNEHYYFCTNLDSTEKMYNYLEEGFTHNIANQIINGLDIFEVNNRLAFTPRSSGSMNDWKNATGEILNEGNGTIAYKYIVPLVVKGDYPPAEVILDYVYVLGAGWRINNIPTNFT</sequence>
<dbReference type="Pfam" id="PF16800">
    <property type="entry name" value="Endopep_inhib"/>
    <property type="match status" value="1"/>
</dbReference>
<dbReference type="EMBL" id="WSEM01000034">
    <property type="protein sequence ID" value="MVQ39166.1"/>
    <property type="molecule type" value="Genomic_DNA"/>
</dbReference>
<organism evidence="1 2">
    <name type="scientific">Paenibacillus anseongense</name>
    <dbReference type="NCBI Taxonomy" id="2682845"/>
    <lineage>
        <taxon>Bacteria</taxon>
        <taxon>Bacillati</taxon>
        <taxon>Bacillota</taxon>
        <taxon>Bacilli</taxon>
        <taxon>Bacillales</taxon>
        <taxon>Paenibacillaceae</taxon>
        <taxon>Paenibacillus</taxon>
    </lineage>
</organism>
<proteinExistence type="predicted"/>
<name>A0ABW9UIL0_9BACL</name>
<dbReference type="InterPro" id="IPR053749">
    <property type="entry name" value="TA_system-associated_sf"/>
</dbReference>
<keyword evidence="2" id="KW-1185">Reference proteome</keyword>
<dbReference type="Proteomes" id="UP000467637">
    <property type="component" value="Unassembled WGS sequence"/>
</dbReference>
<dbReference type="Gene3D" id="3.10.450.420">
    <property type="match status" value="1"/>
</dbReference>
<evidence type="ECO:0000313" key="1">
    <source>
        <dbReference type="EMBL" id="MVQ39166.1"/>
    </source>
</evidence>
<dbReference type="InterPro" id="IPR031841">
    <property type="entry name" value="Endopep_inhib"/>
</dbReference>
<protein>
    <submittedName>
        <fullName evidence="1">Uncharacterized protein</fullName>
    </submittedName>
</protein>
<comment type="caution">
    <text evidence="1">The sequence shown here is derived from an EMBL/GenBank/DDBJ whole genome shotgun (WGS) entry which is preliminary data.</text>
</comment>
<accession>A0ABW9UIL0</accession>
<evidence type="ECO:0000313" key="2">
    <source>
        <dbReference type="Proteomes" id="UP000467637"/>
    </source>
</evidence>
<reference evidence="1 2" key="1">
    <citation type="submission" date="2019-12" db="EMBL/GenBank/DDBJ databases">
        <authorList>
            <person name="Huq M.A."/>
        </authorList>
    </citation>
    <scope>NUCLEOTIDE SEQUENCE [LARGE SCALE GENOMIC DNA]</scope>
    <source>
        <strain evidence="1 2">MAH-34</strain>
    </source>
</reference>